<gene>
    <name evidence="5" type="ORF">BUZ14_02945</name>
</gene>
<comment type="caution">
    <text evidence="5">The sequence shown here is derived from an EMBL/GenBank/DDBJ whole genome shotgun (WGS) entry which is preliminary data.</text>
</comment>
<dbReference type="PANTHER" id="PTHR30511">
    <property type="entry name" value="ALANINE RACEMASE"/>
    <property type="match status" value="1"/>
</dbReference>
<organism evidence="5 6">
    <name type="scientific">Staphylococcus gallinarum</name>
    <dbReference type="NCBI Taxonomy" id="1293"/>
    <lineage>
        <taxon>Bacteria</taxon>
        <taxon>Bacillati</taxon>
        <taxon>Bacillota</taxon>
        <taxon>Bacilli</taxon>
        <taxon>Bacillales</taxon>
        <taxon>Staphylococcaceae</taxon>
        <taxon>Staphylococcus</taxon>
    </lineage>
</organism>
<evidence type="ECO:0000256" key="2">
    <source>
        <dbReference type="ARBA" id="ARBA00022898"/>
    </source>
</evidence>
<dbReference type="Gene3D" id="3.20.20.10">
    <property type="entry name" value="Alanine racemase"/>
    <property type="match status" value="1"/>
</dbReference>
<comment type="cofactor">
    <cofactor evidence="1">
        <name>pyridoxal 5'-phosphate</name>
        <dbReference type="ChEBI" id="CHEBI:597326"/>
    </cofactor>
</comment>
<dbReference type="InterPro" id="IPR001608">
    <property type="entry name" value="Ala_racemase_N"/>
</dbReference>
<dbReference type="OrthoDB" id="504078at2"/>
<sequence>MAQIKINLSKIQYNASVLQSIFTSHNIQFTPVVKCVGGDRRIVETLKDVGITHFADARIDNITKTVDEDISYTMIRTGNQQELEDIVRFTEISIQTELETIRRINDIAAKQQVKHKILLMVDWKDAREGILTYDVVDYINEIMKMHHVTIAGLAFNFMCFQSIVPTDLDVEMINQFVDSVELETQMRFRIISGGNSSLIPQMLYADLGKINELRVGETLFRGVETTTNQPIASLYQNAIILETEIVEIKPRINISTGKHYLQAIVDIGSLDTIVSEIQPLHHQIKVLGATSDHVMLDLENHDHYQVGDKVQFSMGYKALAQSMYMPNLAKTYVYDEIVQNVNHQLHTQKTNGY</sequence>
<dbReference type="AlphaFoldDB" id="A0A3A0VTD3"/>
<accession>A0A3A0VTD3</accession>
<dbReference type="Proteomes" id="UP000265541">
    <property type="component" value="Unassembled WGS sequence"/>
</dbReference>
<feature type="domain" description="Alanine racemase N-terminal" evidence="4">
    <location>
        <begin position="6"/>
        <end position="220"/>
    </location>
</feature>
<dbReference type="SUPFAM" id="SSF51419">
    <property type="entry name" value="PLP-binding barrel"/>
    <property type="match status" value="1"/>
</dbReference>
<evidence type="ECO:0000259" key="4">
    <source>
        <dbReference type="Pfam" id="PF01168"/>
    </source>
</evidence>
<dbReference type="PANTHER" id="PTHR30511:SF3">
    <property type="entry name" value="LYSINE RACEMASE"/>
    <property type="match status" value="1"/>
</dbReference>
<keyword evidence="2" id="KW-0663">Pyridoxal phosphate</keyword>
<protein>
    <submittedName>
        <fullName evidence="5">Alanine/ornithine racemase family PLP-dependent enzyme</fullName>
    </submittedName>
</protein>
<keyword evidence="3" id="KW-0413">Isomerase</keyword>
<reference evidence="5 6" key="1">
    <citation type="journal article" date="2016" name="Front. Microbiol.">
        <title>Comprehensive Phylogenetic Analysis of Bovine Non-aureus Staphylococci Species Based on Whole-Genome Sequencing.</title>
        <authorList>
            <person name="Naushad S."/>
            <person name="Barkema H.W."/>
            <person name="Luby C."/>
            <person name="Condas L.A."/>
            <person name="Nobrega D.B."/>
            <person name="Carson D.A."/>
            <person name="De Buck J."/>
        </authorList>
    </citation>
    <scope>NUCLEOTIDE SEQUENCE [LARGE SCALE GENOMIC DNA]</scope>
    <source>
        <strain evidence="5 6">SNUC 4781</strain>
    </source>
</reference>
<dbReference type="InterPro" id="IPR000821">
    <property type="entry name" value="Ala_racemase"/>
</dbReference>
<evidence type="ECO:0000256" key="3">
    <source>
        <dbReference type="ARBA" id="ARBA00023235"/>
    </source>
</evidence>
<dbReference type="RefSeq" id="WP_119484392.1">
    <property type="nucleotide sequence ID" value="NZ_QYJN01000001.1"/>
</dbReference>
<dbReference type="CDD" id="cd06815">
    <property type="entry name" value="PLPDE_III_AR_like_1"/>
    <property type="match status" value="1"/>
</dbReference>
<dbReference type="GO" id="GO:0030170">
    <property type="term" value="F:pyridoxal phosphate binding"/>
    <property type="evidence" value="ECO:0007669"/>
    <property type="project" value="TreeGrafter"/>
</dbReference>
<dbReference type="InterPro" id="IPR029066">
    <property type="entry name" value="PLP-binding_barrel"/>
</dbReference>
<dbReference type="EMBL" id="QYJN01000001">
    <property type="protein sequence ID" value="RIP37530.1"/>
    <property type="molecule type" value="Genomic_DNA"/>
</dbReference>
<name>A0A3A0VTD3_STAGA</name>
<proteinExistence type="predicted"/>
<evidence type="ECO:0000256" key="1">
    <source>
        <dbReference type="ARBA" id="ARBA00001933"/>
    </source>
</evidence>
<dbReference type="GO" id="GO:0008784">
    <property type="term" value="F:alanine racemase activity"/>
    <property type="evidence" value="ECO:0007669"/>
    <property type="project" value="TreeGrafter"/>
</dbReference>
<evidence type="ECO:0000313" key="5">
    <source>
        <dbReference type="EMBL" id="RIP37530.1"/>
    </source>
</evidence>
<dbReference type="GO" id="GO:0005829">
    <property type="term" value="C:cytosol"/>
    <property type="evidence" value="ECO:0007669"/>
    <property type="project" value="TreeGrafter"/>
</dbReference>
<evidence type="ECO:0000313" key="6">
    <source>
        <dbReference type="Proteomes" id="UP000265541"/>
    </source>
</evidence>
<dbReference type="Pfam" id="PF01168">
    <property type="entry name" value="Ala_racemase_N"/>
    <property type="match status" value="1"/>
</dbReference>